<keyword evidence="2" id="KW-1185">Reference proteome</keyword>
<dbReference type="Proteomes" id="UP000606786">
    <property type="component" value="Unassembled WGS sequence"/>
</dbReference>
<evidence type="ECO:0000313" key="2">
    <source>
        <dbReference type="Proteomes" id="UP000606786"/>
    </source>
</evidence>
<comment type="caution">
    <text evidence="1">The sequence shown here is derived from an EMBL/GenBank/DDBJ whole genome shotgun (WGS) entry which is preliminary data.</text>
</comment>
<evidence type="ECO:0000313" key="1">
    <source>
        <dbReference type="EMBL" id="CAD7002528.1"/>
    </source>
</evidence>
<dbReference type="EMBL" id="CAJHJT010000034">
    <property type="protein sequence ID" value="CAD7002528.1"/>
    <property type="molecule type" value="Genomic_DNA"/>
</dbReference>
<accession>A0A811UW30</accession>
<protein>
    <submittedName>
        <fullName evidence="1">(Mediterranean fruit fly) hypothetical protein</fullName>
    </submittedName>
</protein>
<reference evidence="1" key="1">
    <citation type="submission" date="2020-11" db="EMBL/GenBank/DDBJ databases">
        <authorList>
            <person name="Whitehead M."/>
        </authorList>
    </citation>
    <scope>NUCLEOTIDE SEQUENCE</scope>
    <source>
        <strain evidence="1">EGII</strain>
    </source>
</reference>
<dbReference type="AlphaFoldDB" id="A0A811UW30"/>
<dbReference type="PROSITE" id="PS51257">
    <property type="entry name" value="PROKAR_LIPOPROTEIN"/>
    <property type="match status" value="1"/>
</dbReference>
<name>A0A811UW30_CERCA</name>
<sequence length="141" mass="16361">MCYAKTTCIESHSVNRQLTPRQTPPTAAAWSSCQLHTRIHTYMHVPPSTVQLATLTRSLRSLQECYDIKIHLYKYNNKPSTDQRGQCNQIQFSIEYQTLFDFISAQRSDQLQLQAQQGSAQTYIHTYISINNYTYIGILYM</sequence>
<proteinExistence type="predicted"/>
<organism evidence="1 2">
    <name type="scientific">Ceratitis capitata</name>
    <name type="common">Mediterranean fruit fly</name>
    <name type="synonym">Tephritis capitata</name>
    <dbReference type="NCBI Taxonomy" id="7213"/>
    <lineage>
        <taxon>Eukaryota</taxon>
        <taxon>Metazoa</taxon>
        <taxon>Ecdysozoa</taxon>
        <taxon>Arthropoda</taxon>
        <taxon>Hexapoda</taxon>
        <taxon>Insecta</taxon>
        <taxon>Pterygota</taxon>
        <taxon>Neoptera</taxon>
        <taxon>Endopterygota</taxon>
        <taxon>Diptera</taxon>
        <taxon>Brachycera</taxon>
        <taxon>Muscomorpha</taxon>
        <taxon>Tephritoidea</taxon>
        <taxon>Tephritidae</taxon>
        <taxon>Ceratitis</taxon>
        <taxon>Ceratitis</taxon>
    </lineage>
</organism>
<gene>
    <name evidence="1" type="ORF">CCAP1982_LOCUS11017</name>
</gene>